<dbReference type="EMBL" id="JAGYWB010000017">
    <property type="protein sequence ID" value="KAI0494778.1"/>
    <property type="molecule type" value="Genomic_DNA"/>
</dbReference>
<dbReference type="AlphaFoldDB" id="A0A8T3AF48"/>
<evidence type="ECO:0000313" key="2">
    <source>
        <dbReference type="Proteomes" id="UP000829196"/>
    </source>
</evidence>
<protein>
    <submittedName>
        <fullName evidence="1">Uncharacterized protein</fullName>
    </submittedName>
</protein>
<gene>
    <name evidence="1" type="ORF">KFK09_024921</name>
</gene>
<keyword evidence="2" id="KW-1185">Reference proteome</keyword>
<sequence length="79" mass="9003">MPDPVPPPNEWHTWNPYRQSQFSFCFKHHRRKRNNKAIIASVRAASFICSANEPFLFLDPTSGKAAEYNLPLSASVRSA</sequence>
<comment type="caution">
    <text evidence="1">The sequence shown here is derived from an EMBL/GenBank/DDBJ whole genome shotgun (WGS) entry which is preliminary data.</text>
</comment>
<organism evidence="1 2">
    <name type="scientific">Dendrobium nobile</name>
    <name type="common">Orchid</name>
    <dbReference type="NCBI Taxonomy" id="94219"/>
    <lineage>
        <taxon>Eukaryota</taxon>
        <taxon>Viridiplantae</taxon>
        <taxon>Streptophyta</taxon>
        <taxon>Embryophyta</taxon>
        <taxon>Tracheophyta</taxon>
        <taxon>Spermatophyta</taxon>
        <taxon>Magnoliopsida</taxon>
        <taxon>Liliopsida</taxon>
        <taxon>Asparagales</taxon>
        <taxon>Orchidaceae</taxon>
        <taxon>Epidendroideae</taxon>
        <taxon>Malaxideae</taxon>
        <taxon>Dendrobiinae</taxon>
        <taxon>Dendrobium</taxon>
    </lineage>
</organism>
<evidence type="ECO:0000313" key="1">
    <source>
        <dbReference type="EMBL" id="KAI0494778.1"/>
    </source>
</evidence>
<name>A0A8T3AF48_DENNO</name>
<dbReference type="Proteomes" id="UP000829196">
    <property type="component" value="Unassembled WGS sequence"/>
</dbReference>
<proteinExistence type="predicted"/>
<accession>A0A8T3AF48</accession>
<reference evidence="1" key="1">
    <citation type="journal article" date="2022" name="Front. Genet.">
        <title>Chromosome-Scale Assembly of the Dendrobium nobile Genome Provides Insights Into the Molecular Mechanism of the Biosynthesis of the Medicinal Active Ingredient of Dendrobium.</title>
        <authorList>
            <person name="Xu Q."/>
            <person name="Niu S.-C."/>
            <person name="Li K.-L."/>
            <person name="Zheng P.-J."/>
            <person name="Zhang X.-J."/>
            <person name="Jia Y."/>
            <person name="Liu Y."/>
            <person name="Niu Y.-X."/>
            <person name="Yu L.-H."/>
            <person name="Chen D.-F."/>
            <person name="Zhang G.-Q."/>
        </authorList>
    </citation>
    <scope>NUCLEOTIDE SEQUENCE</scope>
    <source>
        <tissue evidence="1">Leaf</tissue>
    </source>
</reference>